<evidence type="ECO:0000259" key="4">
    <source>
        <dbReference type="PROSITE" id="PS51350"/>
    </source>
</evidence>
<evidence type="ECO:0000256" key="3">
    <source>
        <dbReference type="ARBA" id="ARBA00022683"/>
    </source>
</evidence>
<dbReference type="Proteomes" id="UP000886860">
    <property type="component" value="Unassembled WGS sequence"/>
</dbReference>
<sequence>MDYRIRDEQGLHVRPISKIVFTLMKYNCRVQVKGRQGAADGKDMMELLALNAGKGEMICFIFEGAEEKAASEALEKLLSEIGL</sequence>
<name>A0A9D1GHY2_9FIRM</name>
<dbReference type="EMBL" id="DVKS01000037">
    <property type="protein sequence ID" value="HIT40867.1"/>
    <property type="molecule type" value="Genomic_DNA"/>
</dbReference>
<dbReference type="AlphaFoldDB" id="A0A9D1GHY2"/>
<comment type="caution">
    <text evidence="5">The sequence shown here is derived from an EMBL/GenBank/DDBJ whole genome shotgun (WGS) entry which is preliminary data.</text>
</comment>
<dbReference type="InterPro" id="IPR000032">
    <property type="entry name" value="HPr-like"/>
</dbReference>
<evidence type="ECO:0000313" key="5">
    <source>
        <dbReference type="EMBL" id="HIT40867.1"/>
    </source>
</evidence>
<reference evidence="5" key="1">
    <citation type="submission" date="2020-10" db="EMBL/GenBank/DDBJ databases">
        <authorList>
            <person name="Gilroy R."/>
        </authorList>
    </citation>
    <scope>NUCLEOTIDE SEQUENCE</scope>
    <source>
        <strain evidence="5">CHK123-3438</strain>
    </source>
</reference>
<dbReference type="InterPro" id="IPR035895">
    <property type="entry name" value="HPr-like_sf"/>
</dbReference>
<proteinExistence type="predicted"/>
<gene>
    <name evidence="5" type="ORF">IAB60_02020</name>
</gene>
<evidence type="ECO:0000256" key="2">
    <source>
        <dbReference type="ARBA" id="ARBA00022490"/>
    </source>
</evidence>
<comment type="subcellular location">
    <subcellularLocation>
        <location evidence="1">Cytoplasm</location>
    </subcellularLocation>
</comment>
<keyword evidence="3" id="KW-0598">Phosphotransferase system</keyword>
<organism evidence="5 6">
    <name type="scientific">Candidatus Caccovicinus merdipullorum</name>
    <dbReference type="NCBI Taxonomy" id="2840724"/>
    <lineage>
        <taxon>Bacteria</taxon>
        <taxon>Bacillati</taxon>
        <taxon>Bacillota</taxon>
        <taxon>Clostridia</taxon>
        <taxon>Eubacteriales</taxon>
        <taxon>Candidatus Caccovicinus</taxon>
    </lineage>
</organism>
<evidence type="ECO:0000256" key="1">
    <source>
        <dbReference type="ARBA" id="ARBA00004496"/>
    </source>
</evidence>
<dbReference type="GO" id="GO:0005737">
    <property type="term" value="C:cytoplasm"/>
    <property type="evidence" value="ECO:0007669"/>
    <property type="project" value="UniProtKB-SubCell"/>
</dbReference>
<dbReference type="PROSITE" id="PS51350">
    <property type="entry name" value="PTS_HPR_DOM"/>
    <property type="match status" value="1"/>
</dbReference>
<reference evidence="5" key="2">
    <citation type="journal article" date="2021" name="PeerJ">
        <title>Extensive microbial diversity within the chicken gut microbiome revealed by metagenomics and culture.</title>
        <authorList>
            <person name="Gilroy R."/>
            <person name="Ravi A."/>
            <person name="Getino M."/>
            <person name="Pursley I."/>
            <person name="Horton D.L."/>
            <person name="Alikhan N.F."/>
            <person name="Baker D."/>
            <person name="Gharbi K."/>
            <person name="Hall N."/>
            <person name="Watson M."/>
            <person name="Adriaenssens E.M."/>
            <person name="Foster-Nyarko E."/>
            <person name="Jarju S."/>
            <person name="Secka A."/>
            <person name="Antonio M."/>
            <person name="Oren A."/>
            <person name="Chaudhuri R.R."/>
            <person name="La Ragione R."/>
            <person name="Hildebrand F."/>
            <person name="Pallen M.J."/>
        </authorList>
    </citation>
    <scope>NUCLEOTIDE SEQUENCE</scope>
    <source>
        <strain evidence="5">CHK123-3438</strain>
    </source>
</reference>
<accession>A0A9D1GHY2</accession>
<dbReference type="GO" id="GO:0009401">
    <property type="term" value="P:phosphoenolpyruvate-dependent sugar phosphotransferase system"/>
    <property type="evidence" value="ECO:0007669"/>
    <property type="project" value="UniProtKB-KW"/>
</dbReference>
<feature type="domain" description="HPr" evidence="4">
    <location>
        <begin position="1"/>
        <end position="83"/>
    </location>
</feature>
<dbReference type="PANTHER" id="PTHR33705:SF2">
    <property type="entry name" value="PHOSPHOCARRIER PROTEIN NPR"/>
    <property type="match status" value="1"/>
</dbReference>
<dbReference type="NCBIfam" id="TIGR01003">
    <property type="entry name" value="PTS_HPr_family"/>
    <property type="match status" value="1"/>
</dbReference>
<dbReference type="Pfam" id="PF00381">
    <property type="entry name" value="PTS-HPr"/>
    <property type="match status" value="1"/>
</dbReference>
<keyword evidence="2" id="KW-0963">Cytoplasm</keyword>
<dbReference type="SUPFAM" id="SSF55594">
    <property type="entry name" value="HPr-like"/>
    <property type="match status" value="1"/>
</dbReference>
<dbReference type="InterPro" id="IPR050399">
    <property type="entry name" value="HPr"/>
</dbReference>
<dbReference type="Gene3D" id="3.30.1340.10">
    <property type="entry name" value="HPr-like"/>
    <property type="match status" value="1"/>
</dbReference>
<dbReference type="PANTHER" id="PTHR33705">
    <property type="entry name" value="PHOSPHOCARRIER PROTEIN HPR"/>
    <property type="match status" value="1"/>
</dbReference>
<evidence type="ECO:0000313" key="6">
    <source>
        <dbReference type="Proteomes" id="UP000886860"/>
    </source>
</evidence>
<dbReference type="PRINTS" id="PR00107">
    <property type="entry name" value="PHOSPHOCPHPR"/>
</dbReference>
<protein>
    <submittedName>
        <fullName evidence="5">HPr family phosphocarrier protein</fullName>
    </submittedName>
</protein>